<evidence type="ECO:0000256" key="2">
    <source>
        <dbReference type="ARBA" id="ARBA00022777"/>
    </source>
</evidence>
<dbReference type="EMBL" id="JACJSG010000052">
    <property type="protein sequence ID" value="MBD2504490.1"/>
    <property type="molecule type" value="Genomic_DNA"/>
</dbReference>
<dbReference type="Proteomes" id="UP000661112">
    <property type="component" value="Unassembled WGS sequence"/>
</dbReference>
<dbReference type="Gene3D" id="1.25.40.340">
    <property type="match status" value="1"/>
</dbReference>
<dbReference type="Pfam" id="PF02734">
    <property type="entry name" value="Dak2"/>
    <property type="match status" value="1"/>
</dbReference>
<dbReference type="NCBIfam" id="TIGR02365">
    <property type="entry name" value="dha_L_ycgS"/>
    <property type="match status" value="1"/>
</dbReference>
<dbReference type="SMART" id="SM01120">
    <property type="entry name" value="Dak2"/>
    <property type="match status" value="1"/>
</dbReference>
<evidence type="ECO:0000259" key="3">
    <source>
        <dbReference type="PROSITE" id="PS51480"/>
    </source>
</evidence>
<evidence type="ECO:0000313" key="4">
    <source>
        <dbReference type="EMBL" id="MBD2504490.1"/>
    </source>
</evidence>
<dbReference type="InterPro" id="IPR012737">
    <property type="entry name" value="DhaK_L_YcgS"/>
</dbReference>
<keyword evidence="1" id="KW-0808">Transferase</keyword>
<dbReference type="GO" id="GO:0016301">
    <property type="term" value="F:kinase activity"/>
    <property type="evidence" value="ECO:0007669"/>
    <property type="project" value="UniProtKB-KW"/>
</dbReference>
<dbReference type="PROSITE" id="PS51480">
    <property type="entry name" value="DHAL"/>
    <property type="match status" value="1"/>
</dbReference>
<protein>
    <submittedName>
        <fullName evidence="4">Dihydroxyacetone kinase subunit L</fullName>
    </submittedName>
</protein>
<proteinExistence type="predicted"/>
<organism evidence="4 5">
    <name type="scientific">Anabaena azotica FACHB-119</name>
    <dbReference type="NCBI Taxonomy" id="947527"/>
    <lineage>
        <taxon>Bacteria</taxon>
        <taxon>Bacillati</taxon>
        <taxon>Cyanobacteriota</taxon>
        <taxon>Cyanophyceae</taxon>
        <taxon>Nostocales</taxon>
        <taxon>Nostocaceae</taxon>
        <taxon>Anabaena</taxon>
        <taxon>Anabaena azotica</taxon>
    </lineage>
</organism>
<dbReference type="SUPFAM" id="SSF101473">
    <property type="entry name" value="DhaL-like"/>
    <property type="match status" value="1"/>
</dbReference>
<evidence type="ECO:0000313" key="5">
    <source>
        <dbReference type="Proteomes" id="UP000661112"/>
    </source>
</evidence>
<accession>A0ABR8DBA9</accession>
<keyword evidence="5" id="KW-1185">Reference proteome</keyword>
<dbReference type="InterPro" id="IPR036117">
    <property type="entry name" value="DhaL_dom_sf"/>
</dbReference>
<dbReference type="InterPro" id="IPR004007">
    <property type="entry name" value="DhaL_dom"/>
</dbReference>
<sequence length="215" mass="22678">MTQAEILQWLQLFATKIAENKDYLTELDAAIGDADHGINMDRGWKKVSSQLPTLADKDISSIFKTVSMTLISSIGGASGPLYGTWFLRASTAVAGKQELTAQDILGLLQAGLEGVLQRGKAQLGDKTMVDALSPAVEKFGEAVGGGKNLQEALQEAVAAAEQGMKETTPMLARKGRASYLGERSVGHQDPGATSAYLMLQSLLAVVEAGGYTMSA</sequence>
<dbReference type="PANTHER" id="PTHR28629">
    <property type="entry name" value="TRIOKINASE/FMN CYCLASE"/>
    <property type="match status" value="1"/>
</dbReference>
<dbReference type="RefSeq" id="WP_190478344.1">
    <property type="nucleotide sequence ID" value="NZ_JACJSG010000052.1"/>
</dbReference>
<evidence type="ECO:0000256" key="1">
    <source>
        <dbReference type="ARBA" id="ARBA00022679"/>
    </source>
</evidence>
<comment type="caution">
    <text evidence="4">The sequence shown here is derived from an EMBL/GenBank/DDBJ whole genome shotgun (WGS) entry which is preliminary data.</text>
</comment>
<dbReference type="InterPro" id="IPR050861">
    <property type="entry name" value="Dihydroxyacetone_Kinase"/>
</dbReference>
<gene>
    <name evidence="4" type="primary">dhaL</name>
    <name evidence="4" type="ORF">H6G83_28430</name>
</gene>
<dbReference type="PANTHER" id="PTHR28629:SF4">
    <property type="entry name" value="TRIOKINASE_FMN CYCLASE"/>
    <property type="match status" value="1"/>
</dbReference>
<keyword evidence="2 4" id="KW-0418">Kinase</keyword>
<name>A0ABR8DBA9_9NOST</name>
<reference evidence="4 5" key="1">
    <citation type="journal article" date="2020" name="ISME J.">
        <title>Comparative genomics reveals insights into cyanobacterial evolution and habitat adaptation.</title>
        <authorList>
            <person name="Chen M.Y."/>
            <person name="Teng W.K."/>
            <person name="Zhao L."/>
            <person name="Hu C.X."/>
            <person name="Zhou Y.K."/>
            <person name="Han B.P."/>
            <person name="Song L.R."/>
            <person name="Shu W.S."/>
        </authorList>
    </citation>
    <scope>NUCLEOTIDE SEQUENCE [LARGE SCALE GENOMIC DNA]</scope>
    <source>
        <strain evidence="4 5">FACHB-119</strain>
    </source>
</reference>
<feature type="domain" description="DhaL" evidence="3">
    <location>
        <begin position="4"/>
        <end position="204"/>
    </location>
</feature>